<protein>
    <recommendedName>
        <fullName evidence="3">Reverse transcriptase Ty1/copia-type domain-containing protein</fullName>
    </recommendedName>
</protein>
<comment type="caution">
    <text evidence="1">The sequence shown here is derived from an EMBL/GenBank/DDBJ whole genome shotgun (WGS) entry which is preliminary data.</text>
</comment>
<name>A0A2I0JDU0_PUNGR</name>
<dbReference type="STRING" id="22663.A0A2I0JDU0"/>
<gene>
    <name evidence="1" type="ORF">CRG98_025209</name>
</gene>
<evidence type="ECO:0000313" key="1">
    <source>
        <dbReference type="EMBL" id="PKI54422.1"/>
    </source>
</evidence>
<evidence type="ECO:0000313" key="2">
    <source>
        <dbReference type="Proteomes" id="UP000233551"/>
    </source>
</evidence>
<proteinExistence type="predicted"/>
<dbReference type="AlphaFoldDB" id="A0A2I0JDU0"/>
<accession>A0A2I0JDU0</accession>
<reference evidence="1 2" key="1">
    <citation type="submission" date="2017-11" db="EMBL/GenBank/DDBJ databases">
        <title>De-novo sequencing of pomegranate (Punica granatum L.) genome.</title>
        <authorList>
            <person name="Akparov Z."/>
            <person name="Amiraslanov A."/>
            <person name="Hajiyeva S."/>
            <person name="Abbasov M."/>
            <person name="Kaur K."/>
            <person name="Hamwieh A."/>
            <person name="Solovyev V."/>
            <person name="Salamov A."/>
            <person name="Braich B."/>
            <person name="Kosarev P."/>
            <person name="Mahmoud A."/>
            <person name="Hajiyev E."/>
            <person name="Babayeva S."/>
            <person name="Izzatullayeva V."/>
            <person name="Mammadov A."/>
            <person name="Mammadov A."/>
            <person name="Sharifova S."/>
            <person name="Ojaghi J."/>
            <person name="Eynullazada K."/>
            <person name="Bayramov B."/>
            <person name="Abdulazimova A."/>
            <person name="Shahmuradov I."/>
        </authorList>
    </citation>
    <scope>NUCLEOTIDE SEQUENCE [LARGE SCALE GENOMIC DNA]</scope>
    <source>
        <strain evidence="2">cv. AG2017</strain>
        <tissue evidence="1">Leaf</tissue>
    </source>
</reference>
<dbReference type="Proteomes" id="UP000233551">
    <property type="component" value="Unassembled WGS sequence"/>
</dbReference>
<dbReference type="CDD" id="cd09272">
    <property type="entry name" value="RNase_HI_RT_Ty1"/>
    <property type="match status" value="1"/>
</dbReference>
<dbReference type="EMBL" id="PGOL01001783">
    <property type="protein sequence ID" value="PKI54422.1"/>
    <property type="molecule type" value="Genomic_DNA"/>
</dbReference>
<evidence type="ECO:0008006" key="3">
    <source>
        <dbReference type="Google" id="ProtNLM"/>
    </source>
</evidence>
<dbReference type="PANTHER" id="PTHR11439">
    <property type="entry name" value="GAG-POL-RELATED RETROTRANSPOSON"/>
    <property type="match status" value="1"/>
</dbReference>
<sequence length="182" mass="20729">MADLGKLRYFLGIEVARQSDSLFLCQRKYILDILQECGMLGARPATFPMEQHLRLSSDSGDDLPDPSCYHRLIGRLIYLTITRPELSYSIHILSQFMHRPKQLHWDAALRVLRYLKQSPGSGLLLHRPSSLFITAYCDSDWAACPMTRRSLTGYFILLGGCPISWKTKKQSTVARSSAEAEY</sequence>
<dbReference type="PANTHER" id="PTHR11439:SF462">
    <property type="match status" value="1"/>
</dbReference>
<keyword evidence="2" id="KW-1185">Reference proteome</keyword>
<organism evidence="1 2">
    <name type="scientific">Punica granatum</name>
    <name type="common">Pomegranate</name>
    <dbReference type="NCBI Taxonomy" id="22663"/>
    <lineage>
        <taxon>Eukaryota</taxon>
        <taxon>Viridiplantae</taxon>
        <taxon>Streptophyta</taxon>
        <taxon>Embryophyta</taxon>
        <taxon>Tracheophyta</taxon>
        <taxon>Spermatophyta</taxon>
        <taxon>Magnoliopsida</taxon>
        <taxon>eudicotyledons</taxon>
        <taxon>Gunneridae</taxon>
        <taxon>Pentapetalae</taxon>
        <taxon>rosids</taxon>
        <taxon>malvids</taxon>
        <taxon>Myrtales</taxon>
        <taxon>Lythraceae</taxon>
        <taxon>Punica</taxon>
    </lineage>
</organism>